<organism evidence="1 2">
    <name type="scientific">Hibiscus sabdariffa</name>
    <name type="common">roselle</name>
    <dbReference type="NCBI Taxonomy" id="183260"/>
    <lineage>
        <taxon>Eukaryota</taxon>
        <taxon>Viridiplantae</taxon>
        <taxon>Streptophyta</taxon>
        <taxon>Embryophyta</taxon>
        <taxon>Tracheophyta</taxon>
        <taxon>Spermatophyta</taxon>
        <taxon>Magnoliopsida</taxon>
        <taxon>eudicotyledons</taxon>
        <taxon>Gunneridae</taxon>
        <taxon>Pentapetalae</taxon>
        <taxon>rosids</taxon>
        <taxon>malvids</taxon>
        <taxon>Malvales</taxon>
        <taxon>Malvaceae</taxon>
        <taxon>Malvoideae</taxon>
        <taxon>Hibiscus</taxon>
    </lineage>
</organism>
<accession>A0ABR2BI06</accession>
<sequence length="217" mass="24938">MWKSFHFIRHGFSLSHMFFADYLILYAKADMNQALNIQDILNVFGVSLGHHLTLLPKKACLDIEKAHLAIYMGLELYDLQTFFANLLIMLLRQKYKLNGLLLMSIHRTSCTPLWRALSKYWDVLRHGLLQYHLKSETLLFPIGSFSNLLDDTGNWDRDKLCAIFHPEVVPYSLGVKCPDSSDNADQIIWRRTTKSVGEHASPVHLTRWRSSVSGSSS</sequence>
<evidence type="ECO:0008006" key="3">
    <source>
        <dbReference type="Google" id="ProtNLM"/>
    </source>
</evidence>
<gene>
    <name evidence="1" type="ORF">V6N12_002208</name>
</gene>
<evidence type="ECO:0000313" key="1">
    <source>
        <dbReference type="EMBL" id="KAK8506764.1"/>
    </source>
</evidence>
<protein>
    <recommendedName>
        <fullName evidence="3">Reverse transcriptase domain-containing protein</fullName>
    </recommendedName>
</protein>
<name>A0ABR2BI06_9ROSI</name>
<evidence type="ECO:0000313" key="2">
    <source>
        <dbReference type="Proteomes" id="UP001472677"/>
    </source>
</evidence>
<dbReference type="Proteomes" id="UP001472677">
    <property type="component" value="Unassembled WGS sequence"/>
</dbReference>
<reference evidence="1 2" key="1">
    <citation type="journal article" date="2024" name="G3 (Bethesda)">
        <title>Genome assembly of Hibiscus sabdariffa L. provides insights into metabolisms of medicinal natural products.</title>
        <authorList>
            <person name="Kim T."/>
        </authorList>
    </citation>
    <scope>NUCLEOTIDE SEQUENCE [LARGE SCALE GENOMIC DNA]</scope>
    <source>
        <strain evidence="1">TK-2024</strain>
        <tissue evidence="1">Old leaves</tissue>
    </source>
</reference>
<comment type="caution">
    <text evidence="1">The sequence shown here is derived from an EMBL/GenBank/DDBJ whole genome shotgun (WGS) entry which is preliminary data.</text>
</comment>
<proteinExistence type="predicted"/>
<dbReference type="EMBL" id="JBBPBM010000114">
    <property type="protein sequence ID" value="KAK8506764.1"/>
    <property type="molecule type" value="Genomic_DNA"/>
</dbReference>
<keyword evidence="2" id="KW-1185">Reference proteome</keyword>